<dbReference type="Pfam" id="PF07676">
    <property type="entry name" value="PD40"/>
    <property type="match status" value="1"/>
</dbReference>
<dbReference type="InterPro" id="IPR011659">
    <property type="entry name" value="WD40"/>
</dbReference>
<reference evidence="3" key="1">
    <citation type="submission" date="2021-06" db="EMBL/GenBank/DDBJ databases">
        <title>44 bacteria genomes isolated from Dapeng, Shenzhen.</title>
        <authorList>
            <person name="Zheng W."/>
            <person name="Yu S."/>
            <person name="Huang Y."/>
        </authorList>
    </citation>
    <scope>NUCLEOTIDE SEQUENCE</scope>
    <source>
        <strain evidence="3">DP5N28-2</strain>
    </source>
</reference>
<feature type="region of interest" description="Disordered" evidence="1">
    <location>
        <begin position="761"/>
        <end position="780"/>
    </location>
</feature>
<keyword evidence="4" id="KW-1185">Reference proteome</keyword>
<feature type="chain" id="PRO_5036831020" description="Outer membrane protein OmpA" evidence="2">
    <location>
        <begin position="23"/>
        <end position="798"/>
    </location>
</feature>
<dbReference type="EMBL" id="JAHVHU010000005">
    <property type="protein sequence ID" value="MBY5957387.1"/>
    <property type="molecule type" value="Genomic_DNA"/>
</dbReference>
<accession>A0A953L686</accession>
<sequence length="798" mass="91267">MKTARYIIIAVLGVISVSQSTAQSKQAFINAAEEAFEEKNFYAALKYYNEVLEFKNPSPYVYYKAAEAARHFFAFETALEYYKEADALKDKDELPLSSFYTGEMAYQMGAYEEATKFYNKYLRENSNADNFYTQTAKNQLESIEWAQQNEEPPFISQIEKLGDSINTIQSEFAPIKLGENLIFSALRYPDENPEEKPVGVVFNDRLDTVFHFIADEDSMRYQAHYAINMDSTRVYYTLCQYTTGELSRCDIYYSGSVEGSWSAPMYMPELNDTAYSNTSPAYGIGPDGETEGLYFASDRIGGRGGYDIYFSAWDGSGFEAPENLYQINTPLNELAPFYHQSSNTLFFSSEGYSGYGGLDMYQVFLPVTSDSKVENLGSPLNSSFDDIYFFWEENMKDAYFASNRNTSYQLDTALNACCYDIYKADLEPRKLVVKVLVFNKLNGEPILGSTLEVLRSENLIMEETNEESNEYIVDLLRGTYKLRASKGGFLPDSTLLDMNQYAGQDTIVKRLFLTPKELTLELLTFDAVTREPVNGPTISVSDVDDPNKENIYQLNNLTNSLVLPIDRDFQYAINVQKRGYEQEDLMVNGADYPNELRIVKKIYLKRGNLESYLVLPLFFDNDFPDPKTWRTTSTKTYLETYPPYYSRKNEFKELFAEPLIGQNKDVAETDVENFFDNEVLAGKQDLERFLEQLEEELEKGENITLVVSGFASPKYLKNYNINLSKRRINTLKKQLQDYGDGLFESYLRNGMLDIEGKGYGAETAPETVSDSQEDVRSSVYSPAASRERRIEIVDIIRK</sequence>
<dbReference type="RefSeq" id="WP_222578911.1">
    <property type="nucleotide sequence ID" value="NZ_JAHVHU010000005.1"/>
</dbReference>
<dbReference type="InterPro" id="IPR036737">
    <property type="entry name" value="OmpA-like_sf"/>
</dbReference>
<evidence type="ECO:0008006" key="5">
    <source>
        <dbReference type="Google" id="ProtNLM"/>
    </source>
</evidence>
<organism evidence="3 4">
    <name type="scientific">Membranihabitans marinus</name>
    <dbReference type="NCBI Taxonomy" id="1227546"/>
    <lineage>
        <taxon>Bacteria</taxon>
        <taxon>Pseudomonadati</taxon>
        <taxon>Bacteroidota</taxon>
        <taxon>Saprospiria</taxon>
        <taxon>Saprospirales</taxon>
        <taxon>Saprospiraceae</taxon>
        <taxon>Membranihabitans</taxon>
    </lineage>
</organism>
<proteinExistence type="predicted"/>
<dbReference type="SUPFAM" id="SSF103088">
    <property type="entry name" value="OmpA-like"/>
    <property type="match status" value="1"/>
</dbReference>
<evidence type="ECO:0000313" key="3">
    <source>
        <dbReference type="EMBL" id="MBY5957387.1"/>
    </source>
</evidence>
<keyword evidence="2" id="KW-0732">Signal</keyword>
<dbReference type="Gene3D" id="1.25.40.10">
    <property type="entry name" value="Tetratricopeptide repeat domain"/>
    <property type="match status" value="1"/>
</dbReference>
<dbReference type="Proteomes" id="UP000753961">
    <property type="component" value="Unassembled WGS sequence"/>
</dbReference>
<evidence type="ECO:0000256" key="1">
    <source>
        <dbReference type="SAM" id="MobiDB-lite"/>
    </source>
</evidence>
<dbReference type="SUPFAM" id="SSF48452">
    <property type="entry name" value="TPR-like"/>
    <property type="match status" value="1"/>
</dbReference>
<protein>
    <recommendedName>
        <fullName evidence="5">Outer membrane protein OmpA</fullName>
    </recommendedName>
</protein>
<evidence type="ECO:0000256" key="2">
    <source>
        <dbReference type="SAM" id="SignalP"/>
    </source>
</evidence>
<gene>
    <name evidence="3" type="ORF">KUV50_04510</name>
</gene>
<feature type="signal peptide" evidence="2">
    <location>
        <begin position="1"/>
        <end position="22"/>
    </location>
</feature>
<name>A0A953L686_9BACT</name>
<comment type="caution">
    <text evidence="3">The sequence shown here is derived from an EMBL/GenBank/DDBJ whole genome shotgun (WGS) entry which is preliminary data.</text>
</comment>
<evidence type="ECO:0000313" key="4">
    <source>
        <dbReference type="Proteomes" id="UP000753961"/>
    </source>
</evidence>
<dbReference type="AlphaFoldDB" id="A0A953L686"/>
<dbReference type="Gene3D" id="3.30.1330.60">
    <property type="entry name" value="OmpA-like domain"/>
    <property type="match status" value="1"/>
</dbReference>
<dbReference type="InterPro" id="IPR011990">
    <property type="entry name" value="TPR-like_helical_dom_sf"/>
</dbReference>